<name>A0ABV8H3B1_9BACI</name>
<comment type="caution">
    <text evidence="2">The sequence shown here is derived from an EMBL/GenBank/DDBJ whole genome shotgun (WGS) entry which is preliminary data.</text>
</comment>
<proteinExistence type="predicted"/>
<evidence type="ECO:0008006" key="4">
    <source>
        <dbReference type="Google" id="ProtNLM"/>
    </source>
</evidence>
<dbReference type="Proteomes" id="UP001595772">
    <property type="component" value="Unassembled WGS sequence"/>
</dbReference>
<keyword evidence="3" id="KW-1185">Reference proteome</keyword>
<dbReference type="PROSITE" id="PS51257">
    <property type="entry name" value="PROKAR_LIPOPROTEIN"/>
    <property type="match status" value="1"/>
</dbReference>
<reference evidence="3" key="1">
    <citation type="journal article" date="2019" name="Int. J. Syst. Evol. Microbiol.">
        <title>The Global Catalogue of Microorganisms (GCM) 10K type strain sequencing project: providing services to taxonomists for standard genome sequencing and annotation.</title>
        <authorList>
            <consortium name="The Broad Institute Genomics Platform"/>
            <consortium name="The Broad Institute Genome Sequencing Center for Infectious Disease"/>
            <person name="Wu L."/>
            <person name="Ma J."/>
        </authorList>
    </citation>
    <scope>NUCLEOTIDE SEQUENCE [LARGE SCALE GENOMIC DNA]</scope>
    <source>
        <strain evidence="3">IBRC-M 10703</strain>
    </source>
</reference>
<gene>
    <name evidence="2" type="ORF">ACFOUV_17075</name>
</gene>
<feature type="region of interest" description="Disordered" evidence="1">
    <location>
        <begin position="92"/>
        <end position="114"/>
    </location>
</feature>
<dbReference type="RefSeq" id="WP_379497993.1">
    <property type="nucleotide sequence ID" value="NZ_JBHSAO010000016.1"/>
</dbReference>
<protein>
    <recommendedName>
        <fullName evidence="4">Lipoprotein</fullName>
    </recommendedName>
</protein>
<evidence type="ECO:0000313" key="3">
    <source>
        <dbReference type="Proteomes" id="UP001595772"/>
    </source>
</evidence>
<evidence type="ECO:0000313" key="2">
    <source>
        <dbReference type="EMBL" id="MFC4025498.1"/>
    </source>
</evidence>
<organism evidence="2 3">
    <name type="scientific">Oceanobacillus longus</name>
    <dbReference type="NCBI Taxonomy" id="930120"/>
    <lineage>
        <taxon>Bacteria</taxon>
        <taxon>Bacillati</taxon>
        <taxon>Bacillota</taxon>
        <taxon>Bacilli</taxon>
        <taxon>Bacillales</taxon>
        <taxon>Bacillaceae</taxon>
        <taxon>Oceanobacillus</taxon>
    </lineage>
</organism>
<accession>A0ABV8H3B1</accession>
<evidence type="ECO:0000256" key="1">
    <source>
        <dbReference type="SAM" id="MobiDB-lite"/>
    </source>
</evidence>
<sequence>MKRLILLLLFTGLISACSNNEEITEHSYQFIGEGQYWEAELKYEAEEIREIDANNVNTYSSEDEYNFKLTYKGDLDELASMKKLDYEFKLGPTGGGSSSETFDEPVSVKEFTSRGGGTGSIMREDIVVSVEVKWDDNEESFELALKE</sequence>
<dbReference type="EMBL" id="JBHSAO010000016">
    <property type="protein sequence ID" value="MFC4025498.1"/>
    <property type="molecule type" value="Genomic_DNA"/>
</dbReference>